<evidence type="ECO:0000313" key="5">
    <source>
        <dbReference type="EMBL" id="CAK7892720.1"/>
    </source>
</evidence>
<feature type="region of interest" description="Disordered" evidence="3">
    <location>
        <begin position="447"/>
        <end position="467"/>
    </location>
</feature>
<dbReference type="SUPFAM" id="SSF48371">
    <property type="entry name" value="ARM repeat"/>
    <property type="match status" value="1"/>
</dbReference>
<dbReference type="InterPro" id="IPR011989">
    <property type="entry name" value="ARM-like"/>
</dbReference>
<dbReference type="InterPro" id="IPR033133">
    <property type="entry name" value="PUM-HD"/>
</dbReference>
<feature type="domain" description="PUM-HD" evidence="4">
    <location>
        <begin position="135"/>
        <end position="569"/>
    </location>
</feature>
<dbReference type="EMBL" id="OZ004253">
    <property type="protein sequence ID" value="CAK7892720.1"/>
    <property type="molecule type" value="Genomic_DNA"/>
</dbReference>
<dbReference type="InterPro" id="IPR001313">
    <property type="entry name" value="Pumilio_RNA-bd_rpt"/>
</dbReference>
<feature type="region of interest" description="Disordered" evidence="3">
    <location>
        <begin position="657"/>
        <end position="679"/>
    </location>
</feature>
<evidence type="ECO:0000313" key="6">
    <source>
        <dbReference type="Proteomes" id="UP001497600"/>
    </source>
</evidence>
<sequence>MSDQSFHSHSHNLSINSIGSIVEPTTPPSTVKTPNGGGGVGGSFQHKRSFSNLWDNQSSVTNTTYKHINDLQLPNFNLDQSLPLNVNHSIINRAIPHTHFNSTTTTSIPTPPPPASSTNIVATPTKTTSIDQENPKVLTLNPITHPCSIDKDYLCSINKIPLANLKSEILKLSKDQYGCRFLQKKIDENLVLNYNQRLENFEIIFNEIYQYFYELIIDPFGNYLIQKLIGYCNEAKLNLILEILQFNLFQISINQHGTRALQKIIDSLVNQYQLDLLVQGLQPYIIELIKDLNGNHVIQKILNKFKPIQCQFIYNSILDDLVTVATHKHGCCVLQKCLNHVIPLQLVEFSKKILQFGTFFKLINDQFGNYVLQYLISINSININYKIYDNFLKFGINNLCNLKFSSNVIEKFLKNCFTNENKNKKKIKNEDEELVKFLDELKLDNNQKSNHYNESGARARDNLSNDNHNSITNSSTVLTFTDLKYDLIYQILLSDLNKLINDPYGNYVIQTLLDVLNNNQKSNKIYLLLPEGLNDSESIQVQIIKKWFLNCKILSSFGKRIQSKINSILNGSLPQQQSSQQQHQHSNYYKKSLPLNMNSNGEFIQENFYARSASISSSGPSSNAHLRAQSLSFLPSQSNYVLGGQSQQIQPQQYPYTHYSQHSSSGGNMPVNPGQSAQFTSPYSQNFSTAQSTIQPHPQHTHTRLNSHSNDFMIQNNIPSQYSSTYAIPPHSQSYYQG</sequence>
<name>A0ABP0E628_9ASCO</name>
<feature type="compositionally biased region" description="Polar residues" evidence="3">
    <location>
        <begin position="658"/>
        <end position="679"/>
    </location>
</feature>
<evidence type="ECO:0000256" key="2">
    <source>
        <dbReference type="PROSITE-ProRule" id="PRU00317"/>
    </source>
</evidence>
<dbReference type="InterPro" id="IPR033712">
    <property type="entry name" value="Pumilio_RNA-bd"/>
</dbReference>
<feature type="repeat" description="Pumilio" evidence="2">
    <location>
        <begin position="352"/>
        <end position="389"/>
    </location>
</feature>
<feature type="repeat" description="Pumilio" evidence="2">
    <location>
        <begin position="316"/>
        <end position="351"/>
    </location>
</feature>
<dbReference type="PANTHER" id="PTHR12537">
    <property type="entry name" value="RNA BINDING PROTEIN PUMILIO-RELATED"/>
    <property type="match status" value="1"/>
</dbReference>
<feature type="repeat" description="Pumilio" evidence="2">
    <location>
        <begin position="280"/>
        <end position="315"/>
    </location>
</feature>
<evidence type="ECO:0000256" key="3">
    <source>
        <dbReference type="SAM" id="MobiDB-lite"/>
    </source>
</evidence>
<dbReference type="Gene3D" id="1.25.10.10">
    <property type="entry name" value="Leucine-rich Repeat Variant"/>
    <property type="match status" value="1"/>
</dbReference>
<dbReference type="Proteomes" id="UP001497600">
    <property type="component" value="Chromosome A"/>
</dbReference>
<reference evidence="5 6" key="1">
    <citation type="submission" date="2024-01" db="EMBL/GenBank/DDBJ databases">
        <authorList>
            <consortium name="Genoscope - CEA"/>
            <person name="William W."/>
        </authorList>
    </citation>
    <scope>NUCLEOTIDE SEQUENCE [LARGE SCALE GENOMIC DNA]</scope>
    <source>
        <strain evidence="5 6">29B2s-10</strain>
    </source>
</reference>
<proteinExistence type="predicted"/>
<feature type="repeat" description="Pumilio" evidence="2">
    <location>
        <begin position="490"/>
        <end position="527"/>
    </location>
</feature>
<organism evidence="5 6">
    <name type="scientific">[Candida] anglica</name>
    <dbReference type="NCBI Taxonomy" id="148631"/>
    <lineage>
        <taxon>Eukaryota</taxon>
        <taxon>Fungi</taxon>
        <taxon>Dikarya</taxon>
        <taxon>Ascomycota</taxon>
        <taxon>Saccharomycotina</taxon>
        <taxon>Pichiomycetes</taxon>
        <taxon>Debaryomycetaceae</taxon>
        <taxon>Kurtzmaniella</taxon>
    </lineage>
</organism>
<feature type="region of interest" description="Disordered" evidence="3">
    <location>
        <begin position="17"/>
        <end position="44"/>
    </location>
</feature>
<dbReference type="SMART" id="SM00025">
    <property type="entry name" value="Pumilio"/>
    <property type="match status" value="8"/>
</dbReference>
<feature type="repeat" description="Pumilio" evidence="2">
    <location>
        <begin position="164"/>
        <end position="200"/>
    </location>
</feature>
<dbReference type="InterPro" id="IPR016024">
    <property type="entry name" value="ARM-type_fold"/>
</dbReference>
<dbReference type="Pfam" id="PF00806">
    <property type="entry name" value="PUF"/>
    <property type="match status" value="8"/>
</dbReference>
<dbReference type="PANTHER" id="PTHR12537:SF80">
    <property type="entry name" value="SUPPRESSOR PROTEIN MPT5"/>
    <property type="match status" value="1"/>
</dbReference>
<feature type="repeat" description="Pumilio" evidence="2">
    <location>
        <begin position="207"/>
        <end position="242"/>
    </location>
</feature>
<dbReference type="PROSITE" id="PS50303">
    <property type="entry name" value="PUM_HD"/>
    <property type="match status" value="1"/>
</dbReference>
<evidence type="ECO:0000256" key="1">
    <source>
        <dbReference type="ARBA" id="ARBA00022737"/>
    </source>
</evidence>
<protein>
    <submittedName>
        <fullName evidence="5">Suppressor protein Mpt5p</fullName>
    </submittedName>
</protein>
<feature type="repeat" description="Pumilio" evidence="2">
    <location>
        <begin position="243"/>
        <end position="279"/>
    </location>
</feature>
<keyword evidence="6" id="KW-1185">Reference proteome</keyword>
<dbReference type="PROSITE" id="PS50302">
    <property type="entry name" value="PUM"/>
    <property type="match status" value="7"/>
</dbReference>
<accession>A0ABP0E628</accession>
<gene>
    <name evidence="5" type="primary">MPT5</name>
    <name evidence="5" type="ORF">CAAN4_A04170</name>
</gene>
<dbReference type="CDD" id="cd07920">
    <property type="entry name" value="Pumilio"/>
    <property type="match status" value="1"/>
</dbReference>
<evidence type="ECO:0000259" key="4">
    <source>
        <dbReference type="PROSITE" id="PS50303"/>
    </source>
</evidence>
<keyword evidence="1" id="KW-0677">Repeat</keyword>